<dbReference type="RefSeq" id="WP_263340681.1">
    <property type="nucleotide sequence ID" value="NZ_JAGSYH010000006.1"/>
</dbReference>
<gene>
    <name evidence="1" type="ORF">ACFPT7_17865</name>
</gene>
<proteinExistence type="predicted"/>
<reference evidence="2" key="1">
    <citation type="journal article" date="2019" name="Int. J. Syst. Evol. Microbiol.">
        <title>The Global Catalogue of Microorganisms (GCM) 10K type strain sequencing project: providing services to taxonomists for standard genome sequencing and annotation.</title>
        <authorList>
            <consortium name="The Broad Institute Genomics Platform"/>
            <consortium name="The Broad Institute Genome Sequencing Center for Infectious Disease"/>
            <person name="Wu L."/>
            <person name="Ma J."/>
        </authorList>
    </citation>
    <scope>NUCLEOTIDE SEQUENCE [LARGE SCALE GENOMIC DNA]</scope>
    <source>
        <strain evidence="2">JCM 4087</strain>
    </source>
</reference>
<evidence type="ECO:0000313" key="2">
    <source>
        <dbReference type="Proteomes" id="UP001596091"/>
    </source>
</evidence>
<name>A0ABW1EMJ7_9BACT</name>
<protein>
    <submittedName>
        <fullName evidence="1">Uncharacterized protein</fullName>
    </submittedName>
</protein>
<comment type="caution">
    <text evidence="1">The sequence shown here is derived from an EMBL/GenBank/DDBJ whole genome shotgun (WGS) entry which is preliminary data.</text>
</comment>
<sequence length="104" mass="10188">MRASFGTNPAAASSVLTLIARGTAALGGPVTVTITVTSGMLTAFTTFALTVSAEPTFAVSGSSSSLTIAAGATTGNTVTMTVTPANGFTGTVNLSCAAGRRLQR</sequence>
<evidence type="ECO:0000313" key="1">
    <source>
        <dbReference type="EMBL" id="MFC5864178.1"/>
    </source>
</evidence>
<accession>A0ABW1EMJ7</accession>
<dbReference type="Proteomes" id="UP001596091">
    <property type="component" value="Unassembled WGS sequence"/>
</dbReference>
<organism evidence="1 2">
    <name type="scientific">Acidicapsa dinghuensis</name>
    <dbReference type="NCBI Taxonomy" id="2218256"/>
    <lineage>
        <taxon>Bacteria</taxon>
        <taxon>Pseudomonadati</taxon>
        <taxon>Acidobacteriota</taxon>
        <taxon>Terriglobia</taxon>
        <taxon>Terriglobales</taxon>
        <taxon>Acidobacteriaceae</taxon>
        <taxon>Acidicapsa</taxon>
    </lineage>
</organism>
<dbReference type="EMBL" id="JBHSPH010000008">
    <property type="protein sequence ID" value="MFC5864178.1"/>
    <property type="molecule type" value="Genomic_DNA"/>
</dbReference>
<keyword evidence="2" id="KW-1185">Reference proteome</keyword>